<organism evidence="5 6">
    <name type="scientific">Syntrophomonas wolfei subsp. wolfei (strain DSM 2245B / Goettingen)</name>
    <dbReference type="NCBI Taxonomy" id="335541"/>
    <lineage>
        <taxon>Bacteria</taxon>
        <taxon>Bacillati</taxon>
        <taxon>Bacillota</taxon>
        <taxon>Clostridia</taxon>
        <taxon>Eubacteriales</taxon>
        <taxon>Syntrophomonadaceae</taxon>
        <taxon>Syntrophomonas</taxon>
    </lineage>
</organism>
<dbReference type="Gene3D" id="1.10.10.10">
    <property type="entry name" value="Winged helix-like DNA-binding domain superfamily/Winged helix DNA-binding domain"/>
    <property type="match status" value="1"/>
</dbReference>
<dbReference type="KEGG" id="swo:Swol_2244"/>
<dbReference type="SMART" id="SM00345">
    <property type="entry name" value="HTH_GNTR"/>
    <property type="match status" value="1"/>
</dbReference>
<feature type="domain" description="HTH gntR-type" evidence="4">
    <location>
        <begin position="12"/>
        <end position="80"/>
    </location>
</feature>
<evidence type="ECO:0000256" key="2">
    <source>
        <dbReference type="ARBA" id="ARBA00023125"/>
    </source>
</evidence>
<dbReference type="PANTHER" id="PTHR38445:SF9">
    <property type="entry name" value="HTH-TYPE TRANSCRIPTIONAL REPRESSOR YTRA"/>
    <property type="match status" value="1"/>
</dbReference>
<dbReference type="Pfam" id="PF00392">
    <property type="entry name" value="GntR"/>
    <property type="match status" value="1"/>
</dbReference>
<dbReference type="InterPro" id="IPR036388">
    <property type="entry name" value="WH-like_DNA-bd_sf"/>
</dbReference>
<evidence type="ECO:0000256" key="1">
    <source>
        <dbReference type="ARBA" id="ARBA00023015"/>
    </source>
</evidence>
<evidence type="ECO:0000256" key="3">
    <source>
        <dbReference type="ARBA" id="ARBA00023163"/>
    </source>
</evidence>
<protein>
    <submittedName>
        <fullName evidence="5">Transcriptional regulator, GntR family</fullName>
    </submittedName>
</protein>
<keyword evidence="1" id="KW-0805">Transcription regulation</keyword>
<dbReference type="OrthoDB" id="9801546at2"/>
<dbReference type="AlphaFoldDB" id="Q0AUR9"/>
<name>Q0AUR9_SYNWW</name>
<dbReference type="Proteomes" id="UP000001968">
    <property type="component" value="Chromosome"/>
</dbReference>
<dbReference type="STRING" id="335541.Swol_2244"/>
<keyword evidence="6" id="KW-1185">Reference proteome</keyword>
<dbReference type="GO" id="GO:0003677">
    <property type="term" value="F:DNA binding"/>
    <property type="evidence" value="ECO:0007669"/>
    <property type="project" value="UniProtKB-KW"/>
</dbReference>
<dbReference type="CDD" id="cd07377">
    <property type="entry name" value="WHTH_GntR"/>
    <property type="match status" value="1"/>
</dbReference>
<dbReference type="RefSeq" id="WP_011641619.1">
    <property type="nucleotide sequence ID" value="NC_008346.1"/>
</dbReference>
<dbReference type="HOGENOM" id="CLU_017584_10_4_9"/>
<proteinExistence type="predicted"/>
<sequence>MIWVKVDFHSGEPVYQQIAQSMKGDIISGKLSRDELIPSIRELARDLKINPNTVARAYRELENEGYIYSRPGVGYFIKDSDKKTMEEKALEILAKEMAVIVNIARNYQVSRQKFTELVMQSINRAYGGDE</sequence>
<dbReference type="PANTHER" id="PTHR38445">
    <property type="entry name" value="HTH-TYPE TRANSCRIPTIONAL REPRESSOR YTRA"/>
    <property type="match status" value="1"/>
</dbReference>
<reference evidence="6" key="1">
    <citation type="journal article" date="2010" name="Environ. Microbiol.">
        <title>The genome of Syntrophomonas wolfei: new insights into syntrophic metabolism and biohydrogen production.</title>
        <authorList>
            <person name="Sieber J.R."/>
            <person name="Sims D.R."/>
            <person name="Han C."/>
            <person name="Kim E."/>
            <person name="Lykidis A."/>
            <person name="Lapidus A.L."/>
            <person name="McDonnald E."/>
            <person name="Rohlin L."/>
            <person name="Culley D.E."/>
            <person name="Gunsalus R."/>
            <person name="McInerney M.J."/>
        </authorList>
    </citation>
    <scope>NUCLEOTIDE SEQUENCE [LARGE SCALE GENOMIC DNA]</scope>
    <source>
        <strain evidence="6">DSM 2245B / Goettingen</strain>
    </source>
</reference>
<keyword evidence="3" id="KW-0804">Transcription</keyword>
<accession>Q0AUR9</accession>
<dbReference type="SUPFAM" id="SSF46785">
    <property type="entry name" value="Winged helix' DNA-binding domain"/>
    <property type="match status" value="1"/>
</dbReference>
<dbReference type="InterPro" id="IPR036390">
    <property type="entry name" value="WH_DNA-bd_sf"/>
</dbReference>
<evidence type="ECO:0000313" key="5">
    <source>
        <dbReference type="EMBL" id="ABI69535.1"/>
    </source>
</evidence>
<evidence type="ECO:0000313" key="6">
    <source>
        <dbReference type="Proteomes" id="UP000001968"/>
    </source>
</evidence>
<dbReference type="GO" id="GO:0003700">
    <property type="term" value="F:DNA-binding transcription factor activity"/>
    <property type="evidence" value="ECO:0007669"/>
    <property type="project" value="InterPro"/>
</dbReference>
<gene>
    <name evidence="5" type="ordered locus">Swol_2244</name>
</gene>
<dbReference type="PROSITE" id="PS50949">
    <property type="entry name" value="HTH_GNTR"/>
    <property type="match status" value="1"/>
</dbReference>
<keyword evidence="2" id="KW-0238">DNA-binding</keyword>
<dbReference type="eggNOG" id="COG1725">
    <property type="taxonomic scope" value="Bacteria"/>
</dbReference>
<evidence type="ECO:0000259" key="4">
    <source>
        <dbReference type="PROSITE" id="PS50949"/>
    </source>
</evidence>
<dbReference type="EMBL" id="CP000448">
    <property type="protein sequence ID" value="ABI69535.1"/>
    <property type="molecule type" value="Genomic_DNA"/>
</dbReference>
<dbReference type="InterPro" id="IPR000524">
    <property type="entry name" value="Tscrpt_reg_HTH_GntR"/>
</dbReference>